<evidence type="ECO:0000313" key="4">
    <source>
        <dbReference type="EMBL" id="MBP2366343.1"/>
    </source>
</evidence>
<dbReference type="PANTHER" id="PTHR34216">
    <property type="match status" value="1"/>
</dbReference>
<comment type="caution">
    <text evidence="4">The sequence shown here is derived from an EMBL/GenBank/DDBJ whole genome shotgun (WGS) entry which is preliminary data.</text>
</comment>
<gene>
    <name evidence="4" type="ORF">JOF36_002039</name>
</gene>
<dbReference type="InterPro" id="IPR002509">
    <property type="entry name" value="NODB_dom"/>
</dbReference>
<evidence type="ECO:0000256" key="2">
    <source>
        <dbReference type="ARBA" id="ARBA00022729"/>
    </source>
</evidence>
<comment type="subcellular location">
    <subcellularLocation>
        <location evidence="1">Secreted</location>
    </subcellularLocation>
</comment>
<evidence type="ECO:0000259" key="3">
    <source>
        <dbReference type="PROSITE" id="PS51677"/>
    </source>
</evidence>
<accession>A0ABS4VQZ0</accession>
<keyword evidence="5" id="KW-1185">Reference proteome</keyword>
<dbReference type="Pfam" id="PF01522">
    <property type="entry name" value="Polysacc_deac_1"/>
    <property type="match status" value="2"/>
</dbReference>
<keyword evidence="2" id="KW-0732">Signal</keyword>
<sequence>MSRRERVARLLCGSGLDALARFSWRGTLVLNFHRIGTPAGDEDPDLYSCTLDELDAYVGALTERFEIVPAGTCDLTGGERGRRIALTFDDGYREHFAAARVLATHGVVGSFFVTTGFVDEPVLPWWDEIARLVPGITGDLPDSPWTPGGLALRGLDPDGARRAVGAVYKSHAGSRGTEFLAWLAAAADRPRPAPEEGADLWLTWPLLRELRAAGMELGGHTVTHPILATLPADRQEAEIGDSLRRLRDEVGGPVTTFAYPVGARTSFDHRTRAALRRHGVSRAFSFCGGHNRRGGRHDPFDVLRAGVFRTDSTATIRATAALPAVFASPRHYA</sequence>
<reference evidence="4 5" key="1">
    <citation type="submission" date="2021-03" db="EMBL/GenBank/DDBJ databases">
        <title>Sequencing the genomes of 1000 actinobacteria strains.</title>
        <authorList>
            <person name="Klenk H.-P."/>
        </authorList>
    </citation>
    <scope>NUCLEOTIDE SEQUENCE [LARGE SCALE GENOMIC DNA]</scope>
    <source>
        <strain evidence="4 5">DSM 45256</strain>
    </source>
</reference>
<dbReference type="InterPro" id="IPR051398">
    <property type="entry name" value="Polysacch_Deacetylase"/>
</dbReference>
<dbReference type="SUPFAM" id="SSF88713">
    <property type="entry name" value="Glycoside hydrolase/deacetylase"/>
    <property type="match status" value="1"/>
</dbReference>
<dbReference type="InterPro" id="IPR011330">
    <property type="entry name" value="Glyco_hydro/deAcase_b/a-brl"/>
</dbReference>
<dbReference type="CDD" id="cd10918">
    <property type="entry name" value="CE4_NodB_like_5s_6s"/>
    <property type="match status" value="1"/>
</dbReference>
<evidence type="ECO:0000313" key="5">
    <source>
        <dbReference type="Proteomes" id="UP001519295"/>
    </source>
</evidence>
<proteinExistence type="predicted"/>
<organism evidence="4 5">
    <name type="scientific">Pseudonocardia parietis</name>
    <dbReference type="NCBI Taxonomy" id="570936"/>
    <lineage>
        <taxon>Bacteria</taxon>
        <taxon>Bacillati</taxon>
        <taxon>Actinomycetota</taxon>
        <taxon>Actinomycetes</taxon>
        <taxon>Pseudonocardiales</taxon>
        <taxon>Pseudonocardiaceae</taxon>
        <taxon>Pseudonocardia</taxon>
    </lineage>
</organism>
<dbReference type="PROSITE" id="PS51677">
    <property type="entry name" value="NODB"/>
    <property type="match status" value="1"/>
</dbReference>
<evidence type="ECO:0000256" key="1">
    <source>
        <dbReference type="ARBA" id="ARBA00004613"/>
    </source>
</evidence>
<protein>
    <submittedName>
        <fullName evidence="4">Peptidoglycan/xylan/chitin deacetylase (PgdA/CDA1 family)</fullName>
    </submittedName>
</protein>
<dbReference type="RefSeq" id="WP_210026382.1">
    <property type="nucleotide sequence ID" value="NZ_JAGINU010000001.1"/>
</dbReference>
<dbReference type="Proteomes" id="UP001519295">
    <property type="component" value="Unassembled WGS sequence"/>
</dbReference>
<dbReference type="EMBL" id="JAGINU010000001">
    <property type="protein sequence ID" value="MBP2366343.1"/>
    <property type="molecule type" value="Genomic_DNA"/>
</dbReference>
<name>A0ABS4VQZ0_9PSEU</name>
<dbReference type="Gene3D" id="3.20.20.370">
    <property type="entry name" value="Glycoside hydrolase/deacetylase"/>
    <property type="match status" value="1"/>
</dbReference>
<dbReference type="PANTHER" id="PTHR34216:SF3">
    <property type="entry name" value="POLY-BETA-1,6-N-ACETYL-D-GLUCOSAMINE N-DEACETYLASE"/>
    <property type="match status" value="1"/>
</dbReference>
<feature type="domain" description="NodB homology" evidence="3">
    <location>
        <begin position="82"/>
        <end position="333"/>
    </location>
</feature>